<accession>A0A2B7XYV2</accession>
<dbReference type="OrthoDB" id="185373at2759"/>
<feature type="compositionally biased region" description="Polar residues" evidence="2">
    <location>
        <begin position="747"/>
        <end position="757"/>
    </location>
</feature>
<keyword evidence="1" id="KW-0175">Coiled coil</keyword>
<dbReference type="EMBL" id="PDNB01000038">
    <property type="protein sequence ID" value="PGH14099.1"/>
    <property type="molecule type" value="Genomic_DNA"/>
</dbReference>
<organism evidence="4 5">
    <name type="scientific">Helicocarpus griseus UAMH5409</name>
    <dbReference type="NCBI Taxonomy" id="1447875"/>
    <lineage>
        <taxon>Eukaryota</taxon>
        <taxon>Fungi</taxon>
        <taxon>Dikarya</taxon>
        <taxon>Ascomycota</taxon>
        <taxon>Pezizomycotina</taxon>
        <taxon>Eurotiomycetes</taxon>
        <taxon>Eurotiomycetidae</taxon>
        <taxon>Onygenales</taxon>
        <taxon>Ajellomycetaceae</taxon>
        <taxon>Helicocarpus</taxon>
    </lineage>
</organism>
<keyword evidence="3" id="KW-0812">Transmembrane</keyword>
<keyword evidence="5" id="KW-1185">Reference proteome</keyword>
<name>A0A2B7XYV2_9EURO</name>
<dbReference type="Proteomes" id="UP000223968">
    <property type="component" value="Unassembled WGS sequence"/>
</dbReference>
<proteinExistence type="predicted"/>
<protein>
    <submittedName>
        <fullName evidence="4">Uncharacterized protein</fullName>
    </submittedName>
</protein>
<keyword evidence="3" id="KW-1133">Transmembrane helix</keyword>
<reference evidence="4 5" key="1">
    <citation type="submission" date="2017-10" db="EMBL/GenBank/DDBJ databases">
        <title>Comparative genomics in systemic dimorphic fungi from Ajellomycetaceae.</title>
        <authorList>
            <person name="Munoz J.F."/>
            <person name="Mcewen J.G."/>
            <person name="Clay O.K."/>
            <person name="Cuomo C.A."/>
        </authorList>
    </citation>
    <scope>NUCLEOTIDE SEQUENCE [LARGE SCALE GENOMIC DNA]</scope>
    <source>
        <strain evidence="4 5">UAMH5409</strain>
    </source>
</reference>
<evidence type="ECO:0000313" key="4">
    <source>
        <dbReference type="EMBL" id="PGH14099.1"/>
    </source>
</evidence>
<evidence type="ECO:0000256" key="1">
    <source>
        <dbReference type="SAM" id="Coils"/>
    </source>
</evidence>
<evidence type="ECO:0000256" key="3">
    <source>
        <dbReference type="SAM" id="Phobius"/>
    </source>
</evidence>
<evidence type="ECO:0000256" key="2">
    <source>
        <dbReference type="SAM" id="MobiDB-lite"/>
    </source>
</evidence>
<feature type="transmembrane region" description="Helical" evidence="3">
    <location>
        <begin position="130"/>
        <end position="150"/>
    </location>
</feature>
<comment type="caution">
    <text evidence="4">The sequence shown here is derived from an EMBL/GenBank/DDBJ whole genome shotgun (WGS) entry which is preliminary data.</text>
</comment>
<feature type="region of interest" description="Disordered" evidence="2">
    <location>
        <begin position="744"/>
        <end position="814"/>
    </location>
</feature>
<feature type="coiled-coil region" evidence="1">
    <location>
        <begin position="152"/>
        <end position="186"/>
    </location>
</feature>
<evidence type="ECO:0000313" key="5">
    <source>
        <dbReference type="Proteomes" id="UP000223968"/>
    </source>
</evidence>
<sequence length="908" mass="104468">MQSWEEVNWTELFAPHPTRTKRFAPTSPQQILMPTVKLPRIAHQQPTQCLPVAPVSLSIYDIPDSGDCWDSVGPIEPVLLSPGADIQPAHHCFWSRYALSTASCRCVSCARSSSNAVAGRASTAAGRRRLYIGNSVTVLYSAIFATAMMFDADAKTRRRTEMEKRIEAMKEEVKELQIEEARILDGLAARRKVRKLALPLQRRQYSTVSATALQPPAARWGYQSSDPSSNPLLAESVENKESITVRDRPEMITDVFDKELPKEWDPAEIEERFKRQNDLAAQDVLREKAMQILAMRQLTIKMLLRPSIAHSYDDVIADYGESFDHPRIKLQDYLAELQTIKRRITRLRFQEKEPFDDLVRNVTILEQDTLRQQRQELHNSLQDTFTSYRRREITLQRLLLAVSENLLASEEPILPQTVELMITQFTRNKQNDLVRMVINSLLPNRVRMTPPIIVSTINFYSKTKDLFGFDWLLRLLQGDSVSVNLSLLWETVRVGDVEITVPPKPRHQFMMEALISATLSFNQPQKADAYLHLFRRSGYNEGIYTLAAYLRFYTVSPNWRKGGFVVLRTVAYIMSTKSHKDGTINRLILYMIDLCNSCKKHELSAVITKAAVEAGIDWRPSDNKRDRRRSILEAIKQWRLAAEDIPADISACNKTFGERCYDFAKKIEQPIQRSLDYSKPAQLHDVHLEQKYIEDSFSLRHAGQMLQSRDGEPTADAPSYPNHIEPLSHEVNQIEERFAQLRHEQTENSFNAESTGRTLELRKEQRMVSSRPNPKSNPPPRKPLPLESKPTKESGPMDIHNAENGSVHDKQSNEEQAGKSFIRYYKIDGYQPDLKLLEKIDPKSPISQELQEIQREFRRRSRFAKDHVVEYRRMFGEICSALFYSLAISQKAIKDFDRQLRVSGVPRD</sequence>
<dbReference type="STRING" id="1447875.A0A2B7XYV2"/>
<dbReference type="AlphaFoldDB" id="A0A2B7XYV2"/>
<keyword evidence="3" id="KW-0472">Membrane</keyword>
<gene>
    <name evidence="4" type="ORF">AJ79_03216</name>
</gene>